<gene>
    <name evidence="2" type="ORF">FGF68_07100</name>
</gene>
<dbReference type="RefSeq" id="WP_139626640.1">
    <property type="nucleotide sequence ID" value="NZ_VDCI01000005.1"/>
</dbReference>
<reference evidence="2 3" key="1">
    <citation type="submission" date="2019-05" db="EMBL/GenBank/DDBJ databases">
        <title>Draft Whole-Genome sequence of the green sulfur bacterium Prosthecochloris vibrioformis DSM 260.</title>
        <authorList>
            <person name="Meyer T.E."/>
            <person name="Kyndt J.A."/>
        </authorList>
    </citation>
    <scope>NUCLEOTIDE SEQUENCE [LARGE SCALE GENOMIC DNA]</scope>
    <source>
        <strain evidence="2 3">DSM 260</strain>
    </source>
</reference>
<dbReference type="EMBL" id="VDCI01000005">
    <property type="protein sequence ID" value="TNJ36493.1"/>
    <property type="molecule type" value="Genomic_DNA"/>
</dbReference>
<evidence type="ECO:0000256" key="1">
    <source>
        <dbReference type="SAM" id="MobiDB-lite"/>
    </source>
</evidence>
<dbReference type="Pfam" id="PF18845">
    <property type="entry name" value="baeRF_family3"/>
    <property type="match status" value="1"/>
</dbReference>
<organism evidence="2 3">
    <name type="scientific">Prosthecochloris vibrioformis</name>
    <name type="common">Chlorobium vibrioforme</name>
    <dbReference type="NCBI Taxonomy" id="1098"/>
    <lineage>
        <taxon>Bacteria</taxon>
        <taxon>Pseudomonadati</taxon>
        <taxon>Chlorobiota</taxon>
        <taxon>Chlorobiia</taxon>
        <taxon>Chlorobiales</taxon>
        <taxon>Chlorobiaceae</taxon>
        <taxon>Prosthecochloris</taxon>
    </lineage>
</organism>
<feature type="region of interest" description="Disordered" evidence="1">
    <location>
        <begin position="172"/>
        <end position="192"/>
    </location>
</feature>
<dbReference type="AlphaFoldDB" id="A0A5C4RYW8"/>
<proteinExistence type="predicted"/>
<dbReference type="Proteomes" id="UP000309544">
    <property type="component" value="Unassembled WGS sequence"/>
</dbReference>
<comment type="caution">
    <text evidence="2">The sequence shown here is derived from an EMBL/GenBank/DDBJ whole genome shotgun (WGS) entry which is preliminary data.</text>
</comment>
<name>A0A5C4RYW8_PROVB</name>
<accession>A0A5C4RYW8</accession>
<sequence>MNTHVPEYQQIVVAPHEPPCLTIYQVTHRSHPENQQDPIRYRNQLKVLESSLRRKYPERNITGLMEPMYDLCEDNAFWNHTLDGLAVFRSGDTFKVFRLQEPVREFTVVADSFHTKPLLRVLQSHQRYQLLSLSRSGLRLFEGTRESLDEITPASGVPKTMQEALGAETEEPYRVTGPYGGTRGPGITFGKGSRKEQVEVDAERYFRVVDKAIYEHHTKPSGLPLLLAALPENQGLFRQLTQNPLLMPEGIEINPDALKSGDLHAKAWGIVMPHITADLTRLVVEYDEARAKGLGSSDLESVAKAAAEGRVAYLFLDADVQIPGRVDPLNGAIMIDELTDPEVDDVLDDIGELVLGKGGNVKVIPSAEMPASTGVAATFRF</sequence>
<dbReference type="InterPro" id="IPR041289">
    <property type="entry name" value="Bact_RF_family3"/>
</dbReference>
<protein>
    <submittedName>
        <fullName evidence="2">Uncharacterized protein</fullName>
    </submittedName>
</protein>
<evidence type="ECO:0000313" key="3">
    <source>
        <dbReference type="Proteomes" id="UP000309544"/>
    </source>
</evidence>
<feature type="compositionally biased region" description="Gly residues" evidence="1">
    <location>
        <begin position="178"/>
        <end position="189"/>
    </location>
</feature>
<keyword evidence="3" id="KW-1185">Reference proteome</keyword>
<evidence type="ECO:0000313" key="2">
    <source>
        <dbReference type="EMBL" id="TNJ36493.1"/>
    </source>
</evidence>